<evidence type="ECO:0000256" key="3">
    <source>
        <dbReference type="ARBA" id="ARBA00029447"/>
    </source>
</evidence>
<dbReference type="AlphaFoldDB" id="A0A9C9NEF1"/>
<evidence type="ECO:0000259" key="7">
    <source>
        <dbReference type="PROSITE" id="PS50111"/>
    </source>
</evidence>
<dbReference type="Pfam" id="PF08376">
    <property type="entry name" value="NIT"/>
    <property type="match status" value="1"/>
</dbReference>
<name>A0A9C9NEF1_9HYPH</name>
<feature type="domain" description="HAMP" evidence="8">
    <location>
        <begin position="435"/>
        <end position="487"/>
    </location>
</feature>
<dbReference type="PANTHER" id="PTHR43531">
    <property type="entry name" value="PROTEIN ICFG"/>
    <property type="match status" value="1"/>
</dbReference>
<evidence type="ECO:0000256" key="2">
    <source>
        <dbReference type="ARBA" id="ARBA00022500"/>
    </source>
</evidence>
<evidence type="ECO:0000256" key="4">
    <source>
        <dbReference type="PROSITE-ProRule" id="PRU00284"/>
    </source>
</evidence>
<protein>
    <submittedName>
        <fullName evidence="9">Methyl-accepting chemotaxis protein</fullName>
    </submittedName>
</protein>
<reference evidence="9" key="1">
    <citation type="journal article" date="2020" name="mSystems">
        <title>Genome- and Community-Level Interaction Insights into Carbon Utilization and Element Cycling Functions of Hydrothermarchaeota in Hydrothermal Sediment.</title>
        <authorList>
            <person name="Zhou Z."/>
            <person name="Liu Y."/>
            <person name="Xu W."/>
            <person name="Pan J."/>
            <person name="Luo Z.H."/>
            <person name="Li M."/>
        </authorList>
    </citation>
    <scope>NUCLEOTIDE SEQUENCE</scope>
    <source>
        <strain evidence="9">HyVt-347</strain>
    </source>
</reference>
<keyword evidence="4" id="KW-0807">Transducer</keyword>
<dbReference type="GO" id="GO:0007165">
    <property type="term" value="P:signal transduction"/>
    <property type="evidence" value="ECO:0007669"/>
    <property type="project" value="UniProtKB-KW"/>
</dbReference>
<dbReference type="GO" id="GO:0006935">
    <property type="term" value="P:chemotaxis"/>
    <property type="evidence" value="ECO:0007669"/>
    <property type="project" value="UniProtKB-KW"/>
</dbReference>
<feature type="domain" description="HAMP" evidence="8">
    <location>
        <begin position="353"/>
        <end position="406"/>
    </location>
</feature>
<dbReference type="PANTHER" id="PTHR43531:SF11">
    <property type="entry name" value="METHYL-ACCEPTING CHEMOTAXIS PROTEIN 3"/>
    <property type="match status" value="1"/>
</dbReference>
<evidence type="ECO:0000256" key="5">
    <source>
        <dbReference type="SAM" id="MobiDB-lite"/>
    </source>
</evidence>
<dbReference type="Gene3D" id="1.10.287.950">
    <property type="entry name" value="Methyl-accepting chemotaxis protein"/>
    <property type="match status" value="1"/>
</dbReference>
<dbReference type="SUPFAM" id="SSF58104">
    <property type="entry name" value="Methyl-accepting chemotaxis protein (MCP) signaling domain"/>
    <property type="match status" value="1"/>
</dbReference>
<dbReference type="InterPro" id="IPR051310">
    <property type="entry name" value="MCP_chemotaxis"/>
</dbReference>
<evidence type="ECO:0000256" key="1">
    <source>
        <dbReference type="ARBA" id="ARBA00004370"/>
    </source>
</evidence>
<proteinExistence type="inferred from homology"/>
<dbReference type="Pfam" id="PF00672">
    <property type="entry name" value="HAMP"/>
    <property type="match status" value="1"/>
</dbReference>
<keyword evidence="6" id="KW-0472">Membrane</keyword>
<dbReference type="PROSITE" id="PS50885">
    <property type="entry name" value="HAMP"/>
    <property type="match status" value="2"/>
</dbReference>
<sequence>MASRRSPIASAADLNRWKDAMSLRNINFSTRIIAAVFLPLLALSVYEAIQVNTLWRESQAAHQTEMFAREMRTVYDLVHVLQVERGNSAGFIGSKGAQMGDSLAKARAATDQRIADLQSVGEALSPVGNTEITQSLTKAGDALRQLQAVRGTIDDLSISTGEALGYYTAVIADLSRIGGGIINATESRETAMNLAAYVNIMGAKELAGVERGMGAGGIGAGTFSLPAFEAFAAKKGAQEALISRFFDLASQDVSATSRTLYGKGASADVEAMRLVILDGGNYGKLSSLDAGTWFAAMTEWLGVLGSMGAAVSDRIIADAAAASSAAQTQLTVVAAIALGLFAAIALSIVLVVRSIVRPISGLSVLLRRMANGEFDIEVPFAGQRNEVGAMAGSVVALREALREKSAQDAELEAGRHASDSARQAADAKRATAESERLAVVVGELGSGLRELASGNLCHRIEAAFSGEFEQLRTDFNEAVAQLDATLAAVGNSAKAVHVGADEIRGAADNMAGRTEQQAASVEETSAAFQEINTAVQGLSAKAKEAGDLTSRAKGQAERSGEVVRNAVTAMGRIETSSREIGNIIGVIDEIAFQTNLLALNAGVEAARVGAAGKGFAVVAQEVRELAQRSTEAAKQIKELVASSQDEVGTGVALVGETGNALEAIVAEIREIDAHVAAIATTAREQSVGLQEINTALHSIDQGTQQNAAVAEQSTAASHGLATEASSLNDLLSRFKLAEQSLPGRARRAA</sequence>
<comment type="subcellular location">
    <subcellularLocation>
        <location evidence="1">Membrane</location>
    </subcellularLocation>
</comment>
<dbReference type="SUPFAM" id="SSF158472">
    <property type="entry name" value="HAMP domain-like"/>
    <property type="match status" value="1"/>
</dbReference>
<dbReference type="SMART" id="SM00283">
    <property type="entry name" value="MA"/>
    <property type="match status" value="1"/>
</dbReference>
<evidence type="ECO:0000259" key="8">
    <source>
        <dbReference type="PROSITE" id="PS50885"/>
    </source>
</evidence>
<feature type="region of interest" description="Disordered" evidence="5">
    <location>
        <begin position="408"/>
        <end position="429"/>
    </location>
</feature>
<feature type="domain" description="Methyl-accepting transducer" evidence="7">
    <location>
        <begin position="492"/>
        <end position="721"/>
    </location>
</feature>
<feature type="transmembrane region" description="Helical" evidence="6">
    <location>
        <begin position="330"/>
        <end position="352"/>
    </location>
</feature>
<dbReference type="InterPro" id="IPR003660">
    <property type="entry name" value="HAMP_dom"/>
</dbReference>
<comment type="caution">
    <text evidence="9">The sequence shown here is derived from an EMBL/GenBank/DDBJ whole genome shotgun (WGS) entry which is preliminary data.</text>
</comment>
<dbReference type="InterPro" id="IPR013587">
    <property type="entry name" value="Nitrate/nitrite_sensing"/>
</dbReference>
<dbReference type="FunFam" id="1.10.287.950:FF:000001">
    <property type="entry name" value="Methyl-accepting chemotaxis sensory transducer"/>
    <property type="match status" value="1"/>
</dbReference>
<comment type="similarity">
    <text evidence="3">Belongs to the methyl-accepting chemotaxis (MCP) protein family.</text>
</comment>
<evidence type="ECO:0000313" key="9">
    <source>
        <dbReference type="EMBL" id="HET99788.1"/>
    </source>
</evidence>
<dbReference type="CDD" id="cd11386">
    <property type="entry name" value="MCP_signal"/>
    <property type="match status" value="1"/>
</dbReference>
<dbReference type="Proteomes" id="UP000885680">
    <property type="component" value="Unassembled WGS sequence"/>
</dbReference>
<dbReference type="PROSITE" id="PS50111">
    <property type="entry name" value="CHEMOTAXIS_TRANSDUC_2"/>
    <property type="match status" value="1"/>
</dbReference>
<keyword evidence="6" id="KW-1133">Transmembrane helix</keyword>
<dbReference type="InterPro" id="IPR004089">
    <property type="entry name" value="MCPsignal_dom"/>
</dbReference>
<evidence type="ECO:0000313" key="10">
    <source>
        <dbReference type="Proteomes" id="UP000885680"/>
    </source>
</evidence>
<dbReference type="Gene3D" id="6.10.340.10">
    <property type="match status" value="1"/>
</dbReference>
<keyword evidence="2" id="KW-0145">Chemotaxis</keyword>
<accession>A0A9C9NEF1</accession>
<dbReference type="EMBL" id="DRGN01000069">
    <property type="protein sequence ID" value="HET99788.1"/>
    <property type="molecule type" value="Genomic_DNA"/>
</dbReference>
<keyword evidence="6" id="KW-0812">Transmembrane</keyword>
<dbReference type="SMART" id="SM00304">
    <property type="entry name" value="HAMP"/>
    <property type="match status" value="2"/>
</dbReference>
<dbReference type="CDD" id="cd06225">
    <property type="entry name" value="HAMP"/>
    <property type="match status" value="1"/>
</dbReference>
<dbReference type="GO" id="GO:0016020">
    <property type="term" value="C:membrane"/>
    <property type="evidence" value="ECO:0007669"/>
    <property type="project" value="UniProtKB-SubCell"/>
</dbReference>
<dbReference type="Pfam" id="PF00015">
    <property type="entry name" value="MCPsignal"/>
    <property type="match status" value="1"/>
</dbReference>
<organism evidence="9 10">
    <name type="scientific">Aurantimonas coralicida</name>
    <dbReference type="NCBI Taxonomy" id="182270"/>
    <lineage>
        <taxon>Bacteria</taxon>
        <taxon>Pseudomonadati</taxon>
        <taxon>Pseudomonadota</taxon>
        <taxon>Alphaproteobacteria</taxon>
        <taxon>Hyphomicrobiales</taxon>
        <taxon>Aurantimonadaceae</taxon>
        <taxon>Aurantimonas</taxon>
    </lineage>
</organism>
<evidence type="ECO:0000256" key="6">
    <source>
        <dbReference type="SAM" id="Phobius"/>
    </source>
</evidence>
<gene>
    <name evidence="9" type="ORF">ENH89_05360</name>
</gene>